<gene>
    <name evidence="1" type="ORF">J1N35_036912</name>
</gene>
<dbReference type="GO" id="GO:0000390">
    <property type="term" value="P:spliceosomal complex disassembly"/>
    <property type="evidence" value="ECO:0007669"/>
    <property type="project" value="InterPro"/>
</dbReference>
<sequence length="87" mass="9753">MSWASAIPNHLMVDLMEKIFFVKWLQAADHVPVVQPGLRGNVTYLKVHEQRQFEAQQRAVAHAQQPAAAPMDGVPEMSLKEVVEAYA</sequence>
<evidence type="ECO:0000313" key="1">
    <source>
        <dbReference type="EMBL" id="KAH1046128.1"/>
    </source>
</evidence>
<dbReference type="AlphaFoldDB" id="A0A9D3ZL41"/>
<dbReference type="GO" id="GO:0071008">
    <property type="term" value="C:U2-type post-mRNA release spliceosomal complex"/>
    <property type="evidence" value="ECO:0007669"/>
    <property type="project" value="TreeGrafter"/>
</dbReference>
<organism evidence="1 2">
    <name type="scientific">Gossypium stocksii</name>
    <dbReference type="NCBI Taxonomy" id="47602"/>
    <lineage>
        <taxon>Eukaryota</taxon>
        <taxon>Viridiplantae</taxon>
        <taxon>Streptophyta</taxon>
        <taxon>Embryophyta</taxon>
        <taxon>Tracheophyta</taxon>
        <taxon>Spermatophyta</taxon>
        <taxon>Magnoliopsida</taxon>
        <taxon>eudicotyledons</taxon>
        <taxon>Gunneridae</taxon>
        <taxon>Pentapetalae</taxon>
        <taxon>rosids</taxon>
        <taxon>malvids</taxon>
        <taxon>Malvales</taxon>
        <taxon>Malvaceae</taxon>
        <taxon>Malvoideae</taxon>
        <taxon>Gossypium</taxon>
    </lineage>
</organism>
<reference evidence="1 2" key="1">
    <citation type="journal article" date="2021" name="Plant Biotechnol. J.">
        <title>Multi-omics assisted identification of the key and species-specific regulatory components of drought-tolerant mechanisms in Gossypium stocksii.</title>
        <authorList>
            <person name="Yu D."/>
            <person name="Ke L."/>
            <person name="Zhang D."/>
            <person name="Wu Y."/>
            <person name="Sun Y."/>
            <person name="Mei J."/>
            <person name="Sun J."/>
            <person name="Sun Y."/>
        </authorList>
    </citation>
    <scope>NUCLEOTIDE SEQUENCE [LARGE SCALE GENOMIC DNA]</scope>
    <source>
        <strain evidence="2">cv. E1</strain>
        <tissue evidence="1">Leaf</tissue>
    </source>
</reference>
<dbReference type="PANTHER" id="PTHR23329">
    <property type="entry name" value="TUFTELIN-INTERACTING PROTEIN 11-RELATED"/>
    <property type="match status" value="1"/>
</dbReference>
<dbReference type="Proteomes" id="UP000828251">
    <property type="component" value="Unassembled WGS sequence"/>
</dbReference>
<name>A0A9D3ZL41_9ROSI</name>
<evidence type="ECO:0000313" key="2">
    <source>
        <dbReference type="Proteomes" id="UP000828251"/>
    </source>
</evidence>
<dbReference type="PANTHER" id="PTHR23329:SF1">
    <property type="entry name" value="TUFTELIN-INTERACTING PROTEIN 11"/>
    <property type="match status" value="1"/>
</dbReference>
<dbReference type="OrthoDB" id="1729282at2759"/>
<keyword evidence="2" id="KW-1185">Reference proteome</keyword>
<comment type="caution">
    <text evidence="1">The sequence shown here is derived from an EMBL/GenBank/DDBJ whole genome shotgun (WGS) entry which is preliminary data.</text>
</comment>
<accession>A0A9D3ZL41</accession>
<dbReference type="InterPro" id="IPR045211">
    <property type="entry name" value="TFP11/STIP/Ntr1"/>
</dbReference>
<protein>
    <submittedName>
        <fullName evidence="1">Uncharacterized protein</fullName>
    </submittedName>
</protein>
<dbReference type="EMBL" id="JAIQCV010000011">
    <property type="protein sequence ID" value="KAH1046128.1"/>
    <property type="molecule type" value="Genomic_DNA"/>
</dbReference>
<proteinExistence type="predicted"/>